<feature type="domain" description="Porin" evidence="2">
    <location>
        <begin position="10"/>
        <end position="358"/>
    </location>
</feature>
<accession>A0ABX2T7G1</accession>
<dbReference type="SUPFAM" id="SSF56935">
    <property type="entry name" value="Porins"/>
    <property type="match status" value="1"/>
</dbReference>
<dbReference type="Pfam" id="PF13609">
    <property type="entry name" value="Porin_4"/>
    <property type="match status" value="1"/>
</dbReference>
<organism evidence="3 4">
    <name type="scientific">Azospirillum oleiclasticum</name>
    <dbReference type="NCBI Taxonomy" id="2735135"/>
    <lineage>
        <taxon>Bacteria</taxon>
        <taxon>Pseudomonadati</taxon>
        <taxon>Pseudomonadota</taxon>
        <taxon>Alphaproteobacteria</taxon>
        <taxon>Rhodospirillales</taxon>
        <taxon>Azospirillaceae</taxon>
        <taxon>Azospirillum</taxon>
    </lineage>
</organism>
<protein>
    <submittedName>
        <fullName evidence="3">Porin</fullName>
    </submittedName>
</protein>
<sequence length="384" mass="40842">MNRYLLAGCAAVALGLGSGAAQAQAKFEVRIGGDAYFEAGYIDQDNDQNLRDTEFRNRFRLNIVPSAKADNGLEYGGRIRIRANSADRGMDADRALIFVAGSFGRVELGTRNSFNDDAYIVRPIDYQFLGIYDSAVTWATSNNSTAGTTKLSTLSFGNLPTSGSGATNAQDDVESKIVYISPRFSGLQLGASYAPRVGGSDSGATVFRTEDDGTLQDVYEIGLNYKGEFSGVTLAGSAGYIGGSYEDLGTTRYEDLSGFQVGAQIGYAGFVLGGGYVWYGESGQVKTAGFKDDYEVWNIGLQYTTGPIQLGVGYTAGSDAGNPALSGDRSQDYLSVGASYTVAPGLRVQAEYAYVNFEVNDAGTASANREVESNVFILRSVLSF</sequence>
<name>A0ABX2T7G1_9PROT</name>
<keyword evidence="1" id="KW-0732">Signal</keyword>
<gene>
    <name evidence="3" type="ORF">HND93_10885</name>
</gene>
<reference evidence="3 4" key="1">
    <citation type="submission" date="2020-05" db="EMBL/GenBank/DDBJ databases">
        <title>Azospirillum oleiclasticum sp. nov, a nitrogen-fixing and heavy crude oil-emulsifying bacterium isolated from the crude oil of Yumen Oilfield.</title>
        <authorList>
            <person name="Wu D."/>
            <person name="Cai M."/>
            <person name="Zhang X."/>
        </authorList>
    </citation>
    <scope>NUCLEOTIDE SEQUENCE [LARGE SCALE GENOMIC DNA]</scope>
    <source>
        <strain evidence="3 4">ROY-1-1-2</strain>
    </source>
</reference>
<evidence type="ECO:0000313" key="4">
    <source>
        <dbReference type="Proteomes" id="UP000584642"/>
    </source>
</evidence>
<evidence type="ECO:0000256" key="1">
    <source>
        <dbReference type="SAM" id="SignalP"/>
    </source>
</evidence>
<dbReference type="RefSeq" id="WP_180281983.1">
    <property type="nucleotide sequence ID" value="NZ_JABFDB010000006.1"/>
</dbReference>
<proteinExistence type="predicted"/>
<dbReference type="InterPro" id="IPR023614">
    <property type="entry name" value="Porin_dom_sf"/>
</dbReference>
<dbReference type="InterPro" id="IPR033900">
    <property type="entry name" value="Gram_neg_porin_domain"/>
</dbReference>
<evidence type="ECO:0000313" key="3">
    <source>
        <dbReference type="EMBL" id="NYZ20218.1"/>
    </source>
</evidence>
<dbReference type="Gene3D" id="2.40.160.10">
    <property type="entry name" value="Porin"/>
    <property type="match status" value="1"/>
</dbReference>
<feature type="signal peptide" evidence="1">
    <location>
        <begin position="1"/>
        <end position="23"/>
    </location>
</feature>
<feature type="chain" id="PRO_5046718556" evidence="1">
    <location>
        <begin position="24"/>
        <end position="384"/>
    </location>
</feature>
<dbReference type="EMBL" id="JABFDB010000006">
    <property type="protein sequence ID" value="NYZ20218.1"/>
    <property type="molecule type" value="Genomic_DNA"/>
</dbReference>
<keyword evidence="4" id="KW-1185">Reference proteome</keyword>
<comment type="caution">
    <text evidence="3">The sequence shown here is derived from an EMBL/GenBank/DDBJ whole genome shotgun (WGS) entry which is preliminary data.</text>
</comment>
<evidence type="ECO:0000259" key="2">
    <source>
        <dbReference type="Pfam" id="PF13609"/>
    </source>
</evidence>
<dbReference type="Proteomes" id="UP000584642">
    <property type="component" value="Unassembled WGS sequence"/>
</dbReference>